<keyword evidence="3" id="KW-0862">Zinc</keyword>
<sequence length="288" mass="33892">MNSIDDIFVTKRGRRCVLIQGYKLSENKQLKDRTFHFRCTNRKCNVTTIIGENLDLIISQKNDHNHPATSENILNRQKIMSTLKRKAIDDVFTKPNKIIRKVLKDQTTVNISHSDVRLFRKSMYEARRKLILTIPKSIGEAKYQLFSNQNDIIANNNEQFCFMKNNESIPIFTCYTNLVMLCEVREIFADGTFTYCPSYFYQLYTIHILQNNYYLPLIYCFLNSKSTDKYKEMWTLIKELCKKLINKEIQINKIHLDFEKKCTCCNRKIVSNCTNYCVPISFGSKLVS</sequence>
<accession>A0A2S2NNH2</accession>
<dbReference type="EMBL" id="GGMR01006058">
    <property type="protein sequence ID" value="MBY18677.1"/>
    <property type="molecule type" value="Transcribed_RNA"/>
</dbReference>
<keyword evidence="2" id="KW-0863">Zinc-finger</keyword>
<dbReference type="Pfam" id="PF04500">
    <property type="entry name" value="FLYWCH"/>
    <property type="match status" value="1"/>
</dbReference>
<dbReference type="Gene3D" id="2.20.25.240">
    <property type="match status" value="1"/>
</dbReference>
<evidence type="ECO:0000313" key="5">
    <source>
        <dbReference type="EMBL" id="MBY18677.1"/>
    </source>
</evidence>
<proteinExistence type="predicted"/>
<evidence type="ECO:0000256" key="3">
    <source>
        <dbReference type="ARBA" id="ARBA00022833"/>
    </source>
</evidence>
<dbReference type="InterPro" id="IPR007588">
    <property type="entry name" value="Znf_FLYWCH"/>
</dbReference>
<dbReference type="AlphaFoldDB" id="A0A2S2NNH2"/>
<keyword evidence="1" id="KW-0479">Metal-binding</keyword>
<feature type="domain" description="FLYWCH-type" evidence="4">
    <location>
        <begin position="10"/>
        <end position="66"/>
    </location>
</feature>
<evidence type="ECO:0000259" key="4">
    <source>
        <dbReference type="Pfam" id="PF04500"/>
    </source>
</evidence>
<gene>
    <name evidence="5" type="ORF">g.70000</name>
</gene>
<name>A0A2S2NNH2_SCHGA</name>
<organism evidence="5">
    <name type="scientific">Schizaphis graminum</name>
    <name type="common">Green bug aphid</name>
    <dbReference type="NCBI Taxonomy" id="13262"/>
    <lineage>
        <taxon>Eukaryota</taxon>
        <taxon>Metazoa</taxon>
        <taxon>Ecdysozoa</taxon>
        <taxon>Arthropoda</taxon>
        <taxon>Hexapoda</taxon>
        <taxon>Insecta</taxon>
        <taxon>Pterygota</taxon>
        <taxon>Neoptera</taxon>
        <taxon>Paraneoptera</taxon>
        <taxon>Hemiptera</taxon>
        <taxon>Sternorrhyncha</taxon>
        <taxon>Aphidomorpha</taxon>
        <taxon>Aphidoidea</taxon>
        <taxon>Aphididae</taxon>
        <taxon>Aphidini</taxon>
        <taxon>Schizaphis</taxon>
    </lineage>
</organism>
<evidence type="ECO:0000256" key="2">
    <source>
        <dbReference type="ARBA" id="ARBA00022771"/>
    </source>
</evidence>
<reference evidence="5" key="1">
    <citation type="submission" date="2018-04" db="EMBL/GenBank/DDBJ databases">
        <title>Transcriptome of Schizaphis graminum biotype I.</title>
        <authorList>
            <person name="Scully E.D."/>
            <person name="Geib S.M."/>
            <person name="Palmer N.A."/>
            <person name="Koch K."/>
            <person name="Bradshaw J."/>
            <person name="Heng-Moss T."/>
            <person name="Sarath G."/>
        </authorList>
    </citation>
    <scope>NUCLEOTIDE SEQUENCE</scope>
</reference>
<protein>
    <recommendedName>
        <fullName evidence="4">FLYWCH-type domain-containing protein</fullName>
    </recommendedName>
</protein>
<evidence type="ECO:0000256" key="1">
    <source>
        <dbReference type="ARBA" id="ARBA00022723"/>
    </source>
</evidence>
<dbReference type="GO" id="GO:0008270">
    <property type="term" value="F:zinc ion binding"/>
    <property type="evidence" value="ECO:0007669"/>
    <property type="project" value="UniProtKB-KW"/>
</dbReference>